<evidence type="ECO:0000313" key="15">
    <source>
        <dbReference type="EMBL" id="KXG52065.1"/>
    </source>
</evidence>
<keyword evidence="9" id="KW-0158">Chromosome</keyword>
<evidence type="ECO:0000256" key="2">
    <source>
        <dbReference type="ARBA" id="ARBA00004574"/>
    </source>
</evidence>
<dbReference type="PANTHER" id="PTHR24418">
    <property type="entry name" value="TYROSINE-PROTEIN KINASE"/>
    <property type="match status" value="1"/>
</dbReference>
<dbReference type="EMBL" id="LHQR01000027">
    <property type="protein sequence ID" value="KXG52065.1"/>
    <property type="molecule type" value="Genomic_DNA"/>
</dbReference>
<comment type="caution">
    <text evidence="15">The sequence shown here is derived from an EMBL/GenBank/DDBJ whole genome shotgun (WGS) entry which is preliminary data.</text>
</comment>
<dbReference type="GO" id="GO:0005524">
    <property type="term" value="F:ATP binding"/>
    <property type="evidence" value="ECO:0007669"/>
    <property type="project" value="UniProtKB-KW"/>
</dbReference>
<evidence type="ECO:0000256" key="11">
    <source>
        <dbReference type="ARBA" id="ARBA00033194"/>
    </source>
</evidence>
<dbReference type="GO" id="GO:0000781">
    <property type="term" value="C:chromosome, telomeric region"/>
    <property type="evidence" value="ECO:0007669"/>
    <property type="project" value="UniProtKB-SubCell"/>
</dbReference>
<feature type="domain" description="Protein kinase" evidence="14">
    <location>
        <begin position="11"/>
        <end position="260"/>
    </location>
</feature>
<dbReference type="InterPro" id="IPR001245">
    <property type="entry name" value="Ser-Thr/Tyr_kinase_cat_dom"/>
</dbReference>
<proteinExistence type="predicted"/>
<organism evidence="15 16">
    <name type="scientific">Penicillium patulum</name>
    <name type="common">Penicillium griseofulvum</name>
    <dbReference type="NCBI Taxonomy" id="5078"/>
    <lineage>
        <taxon>Eukaryota</taxon>
        <taxon>Fungi</taxon>
        <taxon>Dikarya</taxon>
        <taxon>Ascomycota</taxon>
        <taxon>Pezizomycotina</taxon>
        <taxon>Eurotiomycetes</taxon>
        <taxon>Eurotiomycetidae</taxon>
        <taxon>Eurotiales</taxon>
        <taxon>Aspergillaceae</taxon>
        <taxon>Penicillium</taxon>
    </lineage>
</organism>
<dbReference type="InterPro" id="IPR008266">
    <property type="entry name" value="Tyr_kinase_AS"/>
</dbReference>
<dbReference type="SUPFAM" id="SSF56112">
    <property type="entry name" value="Protein kinase-like (PK-like)"/>
    <property type="match status" value="1"/>
</dbReference>
<comment type="function">
    <text evidence="1">Component of the EKC/KEOPS complex that is required for the formation of a threonylcarbamoyl group on adenosine at position 37 (t(6)A37) in tRNAs that read codons beginning with adenine. The complex is probably involved in the transfer of the threonylcarbamoyl moiety of threonylcarbamoyl-AMP (TC-AMP) to the N6 group of A37. BUD32 has ATPase activity in the context of the EKC/KEOPS complex and likely plays a supporting role to the catalytic subunit KAE1. The EKC/KEOPS complex also promotes both telomere uncapping and telomere elongation. The complex is required for efficient recruitment of transcriptional coactivators.</text>
</comment>
<evidence type="ECO:0000313" key="16">
    <source>
        <dbReference type="Proteomes" id="UP000070168"/>
    </source>
</evidence>
<evidence type="ECO:0000256" key="3">
    <source>
        <dbReference type="ARBA" id="ARBA00011534"/>
    </source>
</evidence>
<evidence type="ECO:0000256" key="13">
    <source>
        <dbReference type="ARBA" id="ARBA00048679"/>
    </source>
</evidence>
<dbReference type="InterPro" id="IPR050198">
    <property type="entry name" value="Non-receptor_tyrosine_kinases"/>
</dbReference>
<comment type="subcellular location">
    <subcellularLocation>
        <location evidence="2">Chromosome</location>
        <location evidence="2">Telomere</location>
    </subcellularLocation>
</comment>
<keyword evidence="7" id="KW-0547">Nucleotide-binding</keyword>
<dbReference type="RefSeq" id="XP_040650601.1">
    <property type="nucleotide sequence ID" value="XM_040796063.1"/>
</dbReference>
<dbReference type="PROSITE" id="PS00109">
    <property type="entry name" value="PROTEIN_KINASE_TYR"/>
    <property type="match status" value="1"/>
</dbReference>
<protein>
    <recommendedName>
        <fullName evidence="6">EKC/KEOPS complex subunit BUD32</fullName>
        <ecNumber evidence="4">2.7.11.1</ecNumber>
    </recommendedName>
    <alternativeName>
        <fullName evidence="10 11">Atypical Serine/threonine protein kinase BUD32</fullName>
    </alternativeName>
    <alternativeName>
        <fullName evidence="5">EKC/KEOPS complex subunit bud32</fullName>
    </alternativeName>
</protein>
<dbReference type="EC" id="2.7.11.1" evidence="4"/>
<dbReference type="Pfam" id="PF07714">
    <property type="entry name" value="PK_Tyr_Ser-Thr"/>
    <property type="match status" value="1"/>
</dbReference>
<comment type="catalytic activity">
    <reaction evidence="12">
        <text>L-threonyl-[protein] + ATP = O-phospho-L-threonyl-[protein] + ADP + H(+)</text>
        <dbReference type="Rhea" id="RHEA:46608"/>
        <dbReference type="Rhea" id="RHEA-COMP:11060"/>
        <dbReference type="Rhea" id="RHEA-COMP:11605"/>
        <dbReference type="ChEBI" id="CHEBI:15378"/>
        <dbReference type="ChEBI" id="CHEBI:30013"/>
        <dbReference type="ChEBI" id="CHEBI:30616"/>
        <dbReference type="ChEBI" id="CHEBI:61977"/>
        <dbReference type="ChEBI" id="CHEBI:456216"/>
        <dbReference type="EC" id="2.7.11.1"/>
    </reaction>
</comment>
<dbReference type="OMA" id="WEVIAEN"/>
<evidence type="ECO:0000256" key="12">
    <source>
        <dbReference type="ARBA" id="ARBA00047899"/>
    </source>
</evidence>
<evidence type="ECO:0000256" key="6">
    <source>
        <dbReference type="ARBA" id="ARBA00019973"/>
    </source>
</evidence>
<sequence length="260" mass="29419">MNGYPVVIRPEGGSRMVGLGTTSIVCQNKQHPDQVIKAALRHKLQGCSTEVIKTTLYNEEHSISCFEREKLIYSTLPKDPTILDCLTITDDGIHLPFLRLGNLRDYLDRNKQEIQRQTRDQWVIAAASAISILHRFGVIHSDISARNFLVADDLSIKLCDFSGSAIGGQESLVQEEDRYRMASDAPRSTTTDIFALGCLIFEIMTGLRPYDEIDDDSYQEIESNYASGKFPSIDALPYQEIIHKCWTCQYENIDQVKHDL</sequence>
<dbReference type="InterPro" id="IPR000719">
    <property type="entry name" value="Prot_kinase_dom"/>
</dbReference>
<comment type="catalytic activity">
    <reaction evidence="13">
        <text>L-seryl-[protein] + ATP = O-phospho-L-seryl-[protein] + ADP + H(+)</text>
        <dbReference type="Rhea" id="RHEA:17989"/>
        <dbReference type="Rhea" id="RHEA-COMP:9863"/>
        <dbReference type="Rhea" id="RHEA-COMP:11604"/>
        <dbReference type="ChEBI" id="CHEBI:15378"/>
        <dbReference type="ChEBI" id="CHEBI:29999"/>
        <dbReference type="ChEBI" id="CHEBI:30616"/>
        <dbReference type="ChEBI" id="CHEBI:83421"/>
        <dbReference type="ChEBI" id="CHEBI:456216"/>
        <dbReference type="EC" id="2.7.11.1"/>
    </reaction>
</comment>
<dbReference type="GeneID" id="63711363"/>
<dbReference type="Proteomes" id="UP000070168">
    <property type="component" value="Unassembled WGS sequence"/>
</dbReference>
<keyword evidence="9" id="KW-0779">Telomere</keyword>
<dbReference type="OrthoDB" id="1668230at2759"/>
<keyword evidence="16" id="KW-1185">Reference proteome</keyword>
<evidence type="ECO:0000256" key="5">
    <source>
        <dbReference type="ARBA" id="ARBA00013948"/>
    </source>
</evidence>
<name>A0A135LSX7_PENPA</name>
<gene>
    <name evidence="15" type="ORF">PGRI_083490</name>
</gene>
<dbReference type="GO" id="GO:0004674">
    <property type="term" value="F:protein serine/threonine kinase activity"/>
    <property type="evidence" value="ECO:0007669"/>
    <property type="project" value="UniProtKB-EC"/>
</dbReference>
<evidence type="ECO:0000256" key="9">
    <source>
        <dbReference type="ARBA" id="ARBA00022895"/>
    </source>
</evidence>
<evidence type="ECO:0000256" key="1">
    <source>
        <dbReference type="ARBA" id="ARBA00003747"/>
    </source>
</evidence>
<dbReference type="Gene3D" id="1.10.510.10">
    <property type="entry name" value="Transferase(Phosphotransferase) domain 1"/>
    <property type="match status" value="1"/>
</dbReference>
<dbReference type="PROSITE" id="PS50011">
    <property type="entry name" value="PROTEIN_KINASE_DOM"/>
    <property type="match status" value="1"/>
</dbReference>
<dbReference type="AlphaFoldDB" id="A0A135LSX7"/>
<evidence type="ECO:0000259" key="14">
    <source>
        <dbReference type="PROSITE" id="PS50011"/>
    </source>
</evidence>
<accession>A0A135LSX7</accession>
<evidence type="ECO:0000256" key="4">
    <source>
        <dbReference type="ARBA" id="ARBA00012513"/>
    </source>
</evidence>
<comment type="subunit">
    <text evidence="3">Component of the EKC/KEOPS complex composed of at least BUD32, CGI121, GON7, KAE1 and PCC1; the whole complex dimerizes.</text>
</comment>
<evidence type="ECO:0000256" key="8">
    <source>
        <dbReference type="ARBA" id="ARBA00022840"/>
    </source>
</evidence>
<evidence type="ECO:0000256" key="7">
    <source>
        <dbReference type="ARBA" id="ARBA00022741"/>
    </source>
</evidence>
<keyword evidence="8" id="KW-0067">ATP-binding</keyword>
<reference evidence="15 16" key="1">
    <citation type="journal article" date="2016" name="BMC Genomics">
        <title>Genome sequencing and secondary metabolism of the postharvest pathogen Penicillium griseofulvum.</title>
        <authorList>
            <person name="Banani H."/>
            <person name="Marcet-Houben M."/>
            <person name="Ballester A.R."/>
            <person name="Abbruscato P."/>
            <person name="Gonzalez-Candelas L."/>
            <person name="Gabaldon T."/>
            <person name="Spadaro D."/>
        </authorList>
    </citation>
    <scope>NUCLEOTIDE SEQUENCE [LARGE SCALE GENOMIC DNA]</scope>
    <source>
        <strain evidence="15 16">PG3</strain>
    </source>
</reference>
<dbReference type="STRING" id="5078.A0A135LSX7"/>
<dbReference type="InterPro" id="IPR011009">
    <property type="entry name" value="Kinase-like_dom_sf"/>
</dbReference>
<evidence type="ECO:0000256" key="10">
    <source>
        <dbReference type="ARBA" id="ARBA00030980"/>
    </source>
</evidence>